<proteinExistence type="predicted"/>
<name>A0A382GUP3_9ZZZZ</name>
<reference evidence="1" key="1">
    <citation type="submission" date="2018-05" db="EMBL/GenBank/DDBJ databases">
        <authorList>
            <person name="Lanie J.A."/>
            <person name="Ng W.-L."/>
            <person name="Kazmierczak K.M."/>
            <person name="Andrzejewski T.M."/>
            <person name="Davidsen T.M."/>
            <person name="Wayne K.J."/>
            <person name="Tettelin H."/>
            <person name="Glass J.I."/>
            <person name="Rusch D."/>
            <person name="Podicherti R."/>
            <person name="Tsui H.-C.T."/>
            <person name="Winkler M.E."/>
        </authorList>
    </citation>
    <scope>NUCLEOTIDE SEQUENCE</scope>
</reference>
<dbReference type="AlphaFoldDB" id="A0A382GUP3"/>
<gene>
    <name evidence="1" type="ORF">METZ01_LOCUS231456</name>
</gene>
<sequence length="57" mass="6859">MITYIDYDDIPNTFDHVIKFNPDWPESPHTQEDHDYMEVFNDKLQVLMEIERNASSN</sequence>
<protein>
    <submittedName>
        <fullName evidence="1">Uncharacterized protein</fullName>
    </submittedName>
</protein>
<organism evidence="1">
    <name type="scientific">marine metagenome</name>
    <dbReference type="NCBI Taxonomy" id="408172"/>
    <lineage>
        <taxon>unclassified sequences</taxon>
        <taxon>metagenomes</taxon>
        <taxon>ecological metagenomes</taxon>
    </lineage>
</organism>
<dbReference type="EMBL" id="UINC01057447">
    <property type="protein sequence ID" value="SVB78602.1"/>
    <property type="molecule type" value="Genomic_DNA"/>
</dbReference>
<accession>A0A382GUP3</accession>
<evidence type="ECO:0000313" key="1">
    <source>
        <dbReference type="EMBL" id="SVB78602.1"/>
    </source>
</evidence>